<dbReference type="KEGG" id="lsw:GTO87_06545"/>
<dbReference type="RefSeq" id="WP_009554011.1">
    <property type="nucleotide sequence ID" value="NZ_CALVCX010000079.1"/>
</dbReference>
<name>A0A7H9EKT4_9LACO</name>
<gene>
    <name evidence="1" type="ORF">GTO87_06545</name>
</gene>
<organism evidence="1 2">
    <name type="scientific">Ligilactobacillus saerimneri</name>
    <dbReference type="NCBI Taxonomy" id="228229"/>
    <lineage>
        <taxon>Bacteria</taxon>
        <taxon>Bacillati</taxon>
        <taxon>Bacillota</taxon>
        <taxon>Bacilli</taxon>
        <taxon>Lactobacillales</taxon>
        <taxon>Lactobacillaceae</taxon>
        <taxon>Ligilactobacillus</taxon>
    </lineage>
</organism>
<evidence type="ECO:0000313" key="2">
    <source>
        <dbReference type="Proteomes" id="UP000510886"/>
    </source>
</evidence>
<dbReference type="AlphaFoldDB" id="A0A7H9EKT4"/>
<protein>
    <submittedName>
        <fullName evidence="1">Uncharacterized protein</fullName>
    </submittedName>
</protein>
<proteinExistence type="predicted"/>
<evidence type="ECO:0000313" key="1">
    <source>
        <dbReference type="EMBL" id="QLL78276.1"/>
    </source>
</evidence>
<reference evidence="1 2" key="1">
    <citation type="submission" date="2020-01" db="EMBL/GenBank/DDBJ databases">
        <title>Complete and circular genome sequences of six lactobacillus isolates from horses.</title>
        <authorList>
            <person name="Hassan H.M."/>
        </authorList>
    </citation>
    <scope>NUCLEOTIDE SEQUENCE [LARGE SCALE GENOMIC DNA]</scope>
    <source>
        <strain evidence="1 2">1A</strain>
    </source>
</reference>
<sequence length="64" mass="7545">MTKDYQQLLTDLYNGKISKLEIERDEFMDFQPIYMSFQFRKGIVGTAKRGGGATYRRYQDKPKA</sequence>
<dbReference type="EMBL" id="CP047418">
    <property type="protein sequence ID" value="QLL78276.1"/>
    <property type="molecule type" value="Genomic_DNA"/>
</dbReference>
<accession>A0A7H9EKT4</accession>
<dbReference type="Proteomes" id="UP000510886">
    <property type="component" value="Chromosome"/>
</dbReference>
<dbReference type="GeneID" id="89600041"/>